<comment type="caution">
    <text evidence="2">The sequence shown here is derived from an EMBL/GenBank/DDBJ whole genome shotgun (WGS) entry which is preliminary data.</text>
</comment>
<dbReference type="Proteomes" id="UP000315403">
    <property type="component" value="Unassembled WGS sequence"/>
</dbReference>
<accession>A0A543Q1R3</accession>
<keyword evidence="1" id="KW-0812">Transmembrane</keyword>
<evidence type="ECO:0000313" key="2">
    <source>
        <dbReference type="EMBL" id="TQN50261.1"/>
    </source>
</evidence>
<dbReference type="AlphaFoldDB" id="A0A543Q1R3"/>
<evidence type="ECO:0000313" key="3">
    <source>
        <dbReference type="Proteomes" id="UP000315403"/>
    </source>
</evidence>
<evidence type="ECO:0000256" key="1">
    <source>
        <dbReference type="SAM" id="Phobius"/>
    </source>
</evidence>
<proteinExistence type="predicted"/>
<protein>
    <submittedName>
        <fullName evidence="2">Uncharacterized protein</fullName>
    </submittedName>
</protein>
<reference evidence="2 3" key="1">
    <citation type="submission" date="2019-03" db="EMBL/GenBank/DDBJ databases">
        <title>New insights into Acidothiobacillus thiooxidans sulfur metabolism through coupled gene expression, solution geochemistry, microscopy and spectroscopy analyses.</title>
        <authorList>
            <person name="Camacho D."/>
            <person name="Frazao R."/>
            <person name="Fouillen A."/>
            <person name="Nanci A."/>
            <person name="Lang B.F."/>
            <person name="Apte S.C."/>
            <person name="Baron C."/>
            <person name="Warren L.A."/>
        </authorList>
    </citation>
    <scope>NUCLEOTIDE SEQUENCE [LARGE SCALE GENOMIC DNA]</scope>
    <source>
        <strain evidence="2 3">ATCC 19377</strain>
    </source>
</reference>
<dbReference type="EMBL" id="SZUV01000001">
    <property type="protein sequence ID" value="TQN50261.1"/>
    <property type="molecule type" value="Genomic_DNA"/>
</dbReference>
<name>A0A543Q1R3_ACITH</name>
<organism evidence="2 3">
    <name type="scientific">Acidithiobacillus thiooxidans ATCC 19377</name>
    <dbReference type="NCBI Taxonomy" id="637390"/>
    <lineage>
        <taxon>Bacteria</taxon>
        <taxon>Pseudomonadati</taxon>
        <taxon>Pseudomonadota</taxon>
        <taxon>Acidithiobacillia</taxon>
        <taxon>Acidithiobacillales</taxon>
        <taxon>Acidithiobacillaceae</taxon>
        <taxon>Acidithiobacillus</taxon>
    </lineage>
</organism>
<sequence length="113" mass="12169">MLRRHDESPEDFSAGIDKLYGIDVRGKNPPALDVGRLSFFGLLIDDVFAAGQYGHWAGNFWFGVGGAGFHDGLFIGPVTTLALALFLRLFGALGRRQGLFISASSSTHTRPTG</sequence>
<keyword evidence="1" id="KW-0472">Membrane</keyword>
<gene>
    <name evidence="2" type="ORF">DLNHIDIE_00114</name>
</gene>
<feature type="transmembrane region" description="Helical" evidence="1">
    <location>
        <begin position="72"/>
        <end position="90"/>
    </location>
</feature>
<dbReference type="RefSeq" id="WP_158627735.1">
    <property type="nucleotide sequence ID" value="NZ_SZUV01000001.1"/>
</dbReference>
<keyword evidence="1" id="KW-1133">Transmembrane helix</keyword>